<organism evidence="1 2">
    <name type="scientific">Tectimicrobiota bacterium</name>
    <dbReference type="NCBI Taxonomy" id="2528274"/>
    <lineage>
        <taxon>Bacteria</taxon>
        <taxon>Pseudomonadati</taxon>
        <taxon>Nitrospinota/Tectimicrobiota group</taxon>
        <taxon>Candidatus Tectimicrobiota</taxon>
    </lineage>
</organism>
<dbReference type="AlphaFoldDB" id="A0A932M1Q6"/>
<reference evidence="1" key="1">
    <citation type="submission" date="2020-07" db="EMBL/GenBank/DDBJ databases">
        <title>Huge and variable diversity of episymbiotic CPR bacteria and DPANN archaea in groundwater ecosystems.</title>
        <authorList>
            <person name="He C.Y."/>
            <person name="Keren R."/>
            <person name="Whittaker M."/>
            <person name="Farag I.F."/>
            <person name="Doudna J."/>
            <person name="Cate J.H.D."/>
            <person name="Banfield J.F."/>
        </authorList>
    </citation>
    <scope>NUCLEOTIDE SEQUENCE</scope>
    <source>
        <strain evidence="1">NC_groundwater_717_Ag_S-0.2um_59_8</strain>
    </source>
</reference>
<protein>
    <submittedName>
        <fullName evidence="1">Uncharacterized protein</fullName>
    </submittedName>
</protein>
<name>A0A932M1Q6_UNCTE</name>
<gene>
    <name evidence="1" type="ORF">HYY65_11895</name>
</gene>
<proteinExistence type="predicted"/>
<accession>A0A932M1Q6</accession>
<comment type="caution">
    <text evidence="1">The sequence shown here is derived from an EMBL/GenBank/DDBJ whole genome shotgun (WGS) entry which is preliminary data.</text>
</comment>
<sequence length="263" mass="29489">MQKHTAPPGQAWRLGAGPFILSGVPPMCSGDLELINASDEKVKVRAIGATGHKGEALAVRGLQEVRLAARLAPRDRARVRAHFFVDPYTPPGKYTAELACGEQREQVVVHVLEKLDVRVAPERLQFRGVAGQVFSQPLVITNRGNVTHTVPELALVHLEERDWFGRSLVYALRQTEEGESHQAYLDRLLREIRATDIRPARVTFHANPREIRPGETREVHAEITLPEKLIKGRTYVRAIPFMSTDLYFEVECNGTPGSNKRRP</sequence>
<dbReference type="Proteomes" id="UP000741360">
    <property type="component" value="Unassembled WGS sequence"/>
</dbReference>
<dbReference type="EMBL" id="JACPSX010000227">
    <property type="protein sequence ID" value="MBI3015730.1"/>
    <property type="molecule type" value="Genomic_DNA"/>
</dbReference>
<evidence type="ECO:0000313" key="1">
    <source>
        <dbReference type="EMBL" id="MBI3015730.1"/>
    </source>
</evidence>
<evidence type="ECO:0000313" key="2">
    <source>
        <dbReference type="Proteomes" id="UP000741360"/>
    </source>
</evidence>